<sequence>MPIFLIFMKYQIIRSSYTGIIVQPLPPAPLTPQPPACPPHPLPLAPTNSLQERQMMPNMEVQHSPPASCLLPPPPPPLTPLTPSGGVQMKAVVKEEGAQRISQVPHPQVPSHWCTNGPKLQHSGLFGLVLTLPPTWFTPPSPPRPPHPLLLRLAIRHPQGLSNNAPGAQTIHPTTTPLPSTAPSHHPTPPGAIQQHPWCMNDPEQHLSGLFAFILALLPAWFIPPPHARPPCPPPPLLAHPTPQGPSNDAPSARTSLAFTVVLCPTCPFSPFPPPS</sequence>
<keyword evidence="3" id="KW-1185">Reference proteome</keyword>
<evidence type="ECO:0000313" key="2">
    <source>
        <dbReference type="EMBL" id="CAA7270777.1"/>
    </source>
</evidence>
<evidence type="ECO:0000313" key="3">
    <source>
        <dbReference type="Proteomes" id="UP000467700"/>
    </source>
</evidence>
<reference evidence="2 3" key="1">
    <citation type="submission" date="2020-01" db="EMBL/GenBank/DDBJ databases">
        <authorList>
            <person name="Gupta K D."/>
        </authorList>
    </citation>
    <scope>NUCLEOTIDE SEQUENCE [LARGE SCALE GENOMIC DNA]</scope>
</reference>
<protein>
    <submittedName>
        <fullName evidence="2">Uncharacterized protein</fullName>
    </submittedName>
</protein>
<dbReference type="Proteomes" id="UP000467700">
    <property type="component" value="Unassembled WGS sequence"/>
</dbReference>
<proteinExistence type="predicted"/>
<feature type="region of interest" description="Disordered" evidence="1">
    <location>
        <begin position="233"/>
        <end position="252"/>
    </location>
</feature>
<feature type="compositionally biased region" description="Low complexity" evidence="1">
    <location>
        <begin position="172"/>
        <end position="185"/>
    </location>
</feature>
<organism evidence="2 3">
    <name type="scientific">Cyclocybe aegerita</name>
    <name type="common">Black poplar mushroom</name>
    <name type="synonym">Agrocybe aegerita</name>
    <dbReference type="NCBI Taxonomy" id="1973307"/>
    <lineage>
        <taxon>Eukaryota</taxon>
        <taxon>Fungi</taxon>
        <taxon>Dikarya</taxon>
        <taxon>Basidiomycota</taxon>
        <taxon>Agaricomycotina</taxon>
        <taxon>Agaricomycetes</taxon>
        <taxon>Agaricomycetidae</taxon>
        <taxon>Agaricales</taxon>
        <taxon>Agaricineae</taxon>
        <taxon>Bolbitiaceae</taxon>
        <taxon>Cyclocybe</taxon>
    </lineage>
</organism>
<accession>A0A8S0WTC4</accession>
<evidence type="ECO:0000256" key="1">
    <source>
        <dbReference type="SAM" id="MobiDB-lite"/>
    </source>
</evidence>
<dbReference type="EMBL" id="CACVBS010000096">
    <property type="protein sequence ID" value="CAA7270777.1"/>
    <property type="molecule type" value="Genomic_DNA"/>
</dbReference>
<comment type="caution">
    <text evidence="2">The sequence shown here is derived from an EMBL/GenBank/DDBJ whole genome shotgun (WGS) entry which is preliminary data.</text>
</comment>
<feature type="region of interest" description="Disordered" evidence="1">
    <location>
        <begin position="165"/>
        <end position="190"/>
    </location>
</feature>
<dbReference type="AlphaFoldDB" id="A0A8S0WTC4"/>
<gene>
    <name evidence="2" type="ORF">AAE3_LOCUS13028</name>
</gene>
<name>A0A8S0WTC4_CYCAE</name>